<proteinExistence type="inferred from homology"/>
<dbReference type="AlphaFoldDB" id="A0A3D8HCY5"/>
<dbReference type="InterPro" id="IPR010551">
    <property type="entry name" value="G6P_isomerase_prok"/>
</dbReference>
<dbReference type="EC" id="5.3.1.9" evidence="3"/>
<sequence length="262" mass="29899">MCELFFDPGLDIKATESPMGFIYGPDIFGPQVENRKLNDISKSLLDPNCEGPEIVYSIAMDVGKKNHRELLNSMHLLYGVVTYAAGKLGTEPIRSQGHIHKVSPFSNWSTPEVYEIWSGEAIIYIQEYAEDNPGRCFAVYAKPGDVVVVPPYWTHATISANPNKPLTFGAWCDREYGFVYDGVRKHKGIAWYPVFNEFDEIQWVANPCYQSSKLICKLPSDYTDLGIKKNKSIYDTFEENPDTFLFVPSPQLRKEYWINFIP</sequence>
<keyword evidence="5" id="KW-0324">Glycolysis</keyword>
<dbReference type="EMBL" id="JACRTI010000028">
    <property type="protein sequence ID" value="MBC8602436.1"/>
    <property type="molecule type" value="Genomic_DNA"/>
</dbReference>
<dbReference type="GO" id="GO:0005737">
    <property type="term" value="C:cytoplasm"/>
    <property type="evidence" value="ECO:0007669"/>
    <property type="project" value="InterPro"/>
</dbReference>
<keyword evidence="4" id="KW-0312">Gluconeogenesis</keyword>
<dbReference type="InterPro" id="IPR014710">
    <property type="entry name" value="RmlC-like_jellyroll"/>
</dbReference>
<dbReference type="EMBL" id="QREV01000028">
    <property type="protein sequence ID" value="RDU48849.1"/>
    <property type="molecule type" value="Genomic_DNA"/>
</dbReference>
<dbReference type="InterPro" id="IPR011051">
    <property type="entry name" value="RmlC_Cupin_sf"/>
</dbReference>
<evidence type="ECO:0000313" key="10">
    <source>
        <dbReference type="Proteomes" id="UP000256321"/>
    </source>
</evidence>
<evidence type="ECO:0000256" key="6">
    <source>
        <dbReference type="ARBA" id="ARBA00029321"/>
    </source>
</evidence>
<name>A0A3D8HCY5_9BACT</name>
<evidence type="ECO:0000313" key="11">
    <source>
        <dbReference type="Proteomes" id="UP000629596"/>
    </source>
</evidence>
<gene>
    <name evidence="9" type="ORF">DWU89_12345</name>
    <name evidence="8" type="ORF">H8784_12025</name>
</gene>
<dbReference type="Proteomes" id="UP000256321">
    <property type="component" value="Unassembled WGS sequence"/>
</dbReference>
<comment type="caution">
    <text evidence="9">The sequence shown here is derived from an EMBL/GenBank/DDBJ whole genome shotgun (WGS) entry which is preliminary data.</text>
</comment>
<comment type="similarity">
    <text evidence="2">Belongs to the archaeal-type GPI family.</text>
</comment>
<evidence type="ECO:0000313" key="9">
    <source>
        <dbReference type="EMBL" id="RDU48849.1"/>
    </source>
</evidence>
<comment type="catalytic activity">
    <reaction evidence="6">
        <text>alpha-D-glucose 6-phosphate = beta-D-fructose 6-phosphate</text>
        <dbReference type="Rhea" id="RHEA:11816"/>
        <dbReference type="ChEBI" id="CHEBI:57634"/>
        <dbReference type="ChEBI" id="CHEBI:58225"/>
        <dbReference type="EC" id="5.3.1.9"/>
    </reaction>
</comment>
<dbReference type="GO" id="GO:0004347">
    <property type="term" value="F:glucose-6-phosphate isomerase activity"/>
    <property type="evidence" value="ECO:0007669"/>
    <property type="project" value="UniProtKB-EC"/>
</dbReference>
<organism evidence="9 10">
    <name type="scientific">Parabacteroides acidifaciens</name>
    <dbReference type="NCBI Taxonomy" id="2290935"/>
    <lineage>
        <taxon>Bacteria</taxon>
        <taxon>Pseudomonadati</taxon>
        <taxon>Bacteroidota</taxon>
        <taxon>Bacteroidia</taxon>
        <taxon>Bacteroidales</taxon>
        <taxon>Tannerellaceae</taxon>
        <taxon>Parabacteroides</taxon>
    </lineage>
</organism>
<evidence type="ECO:0000259" key="7">
    <source>
        <dbReference type="Pfam" id="PF06560"/>
    </source>
</evidence>
<comment type="pathway">
    <text evidence="1">Carbohydrate degradation; glycolysis; D-glyceraldehyde 3-phosphate and glycerone phosphate from D-glucose: step 2/4.</text>
</comment>
<dbReference type="Gene3D" id="2.60.120.10">
    <property type="entry name" value="Jelly Rolls"/>
    <property type="match status" value="1"/>
</dbReference>
<dbReference type="Pfam" id="PF06560">
    <property type="entry name" value="GPI"/>
    <property type="match status" value="1"/>
</dbReference>
<evidence type="ECO:0000256" key="3">
    <source>
        <dbReference type="ARBA" id="ARBA00011952"/>
    </source>
</evidence>
<evidence type="ECO:0000256" key="5">
    <source>
        <dbReference type="ARBA" id="ARBA00023152"/>
    </source>
</evidence>
<evidence type="ECO:0000313" key="8">
    <source>
        <dbReference type="EMBL" id="MBC8602436.1"/>
    </source>
</evidence>
<dbReference type="GO" id="GO:0006094">
    <property type="term" value="P:gluconeogenesis"/>
    <property type="evidence" value="ECO:0007669"/>
    <property type="project" value="UniProtKB-KW"/>
</dbReference>
<accession>A0A3D8HCY5</accession>
<evidence type="ECO:0000256" key="2">
    <source>
        <dbReference type="ARBA" id="ARBA00006542"/>
    </source>
</evidence>
<dbReference type="GO" id="GO:0006096">
    <property type="term" value="P:glycolytic process"/>
    <property type="evidence" value="ECO:0007669"/>
    <property type="project" value="UniProtKB-UniPathway"/>
</dbReference>
<reference evidence="9 10" key="1">
    <citation type="submission" date="2018-07" db="EMBL/GenBank/DDBJ databases">
        <title>Parabacteroides acidifaciens nov. sp., isolated from human feces.</title>
        <authorList>
            <person name="Wang Y.J."/>
        </authorList>
    </citation>
    <scope>NUCLEOTIDE SEQUENCE [LARGE SCALE GENOMIC DNA]</scope>
    <source>
        <strain evidence="9 10">426-9</strain>
    </source>
</reference>
<dbReference type="SUPFAM" id="SSF51182">
    <property type="entry name" value="RmlC-like cupins"/>
    <property type="match status" value="1"/>
</dbReference>
<evidence type="ECO:0000256" key="4">
    <source>
        <dbReference type="ARBA" id="ARBA00022432"/>
    </source>
</evidence>
<feature type="domain" description="Glucose-6-phosphate isomerase prokaryote" evidence="7">
    <location>
        <begin position="52"/>
        <end position="195"/>
    </location>
</feature>
<dbReference type="Proteomes" id="UP000629596">
    <property type="component" value="Unassembled WGS sequence"/>
</dbReference>
<reference evidence="8 11" key="2">
    <citation type="submission" date="2020-08" db="EMBL/GenBank/DDBJ databases">
        <title>Genome public.</title>
        <authorList>
            <person name="Liu C."/>
            <person name="Sun Q."/>
        </authorList>
    </citation>
    <scope>NUCLEOTIDE SEQUENCE [LARGE SCALE GENOMIC DNA]</scope>
    <source>
        <strain evidence="8 11">426_9</strain>
    </source>
</reference>
<dbReference type="RefSeq" id="WP_115499941.1">
    <property type="nucleotide sequence ID" value="NZ_JACRTI010000028.1"/>
</dbReference>
<keyword evidence="9" id="KW-0413">Isomerase</keyword>
<keyword evidence="11" id="KW-1185">Reference proteome</keyword>
<dbReference type="UniPathway" id="UPA00109">
    <property type="reaction ID" value="UER00181"/>
</dbReference>
<evidence type="ECO:0000256" key="1">
    <source>
        <dbReference type="ARBA" id="ARBA00004926"/>
    </source>
</evidence>
<protein>
    <recommendedName>
        <fullName evidence="3">glucose-6-phosphate isomerase</fullName>
        <ecNumber evidence="3">5.3.1.9</ecNumber>
    </recommendedName>
</protein>